<evidence type="ECO:0000313" key="2">
    <source>
        <dbReference type="EMBL" id="GFN99891.1"/>
    </source>
</evidence>
<organism evidence="2 3">
    <name type="scientific">Plakobranchus ocellatus</name>
    <dbReference type="NCBI Taxonomy" id="259542"/>
    <lineage>
        <taxon>Eukaryota</taxon>
        <taxon>Metazoa</taxon>
        <taxon>Spiralia</taxon>
        <taxon>Lophotrochozoa</taxon>
        <taxon>Mollusca</taxon>
        <taxon>Gastropoda</taxon>
        <taxon>Heterobranchia</taxon>
        <taxon>Euthyneura</taxon>
        <taxon>Panpulmonata</taxon>
        <taxon>Sacoglossa</taxon>
        <taxon>Placobranchoidea</taxon>
        <taxon>Plakobranchidae</taxon>
        <taxon>Plakobranchus</taxon>
    </lineage>
</organism>
<dbReference type="EMBL" id="BLXT01003024">
    <property type="protein sequence ID" value="GFN99891.1"/>
    <property type="molecule type" value="Genomic_DNA"/>
</dbReference>
<name>A0AAV3ZZ93_9GAST</name>
<feature type="compositionally biased region" description="Acidic residues" evidence="1">
    <location>
        <begin position="36"/>
        <end position="51"/>
    </location>
</feature>
<comment type="caution">
    <text evidence="2">The sequence shown here is derived from an EMBL/GenBank/DDBJ whole genome shotgun (WGS) entry which is preliminary data.</text>
</comment>
<feature type="region of interest" description="Disordered" evidence="1">
    <location>
        <begin position="1"/>
        <end position="51"/>
    </location>
</feature>
<dbReference type="Proteomes" id="UP000735302">
    <property type="component" value="Unassembled WGS sequence"/>
</dbReference>
<feature type="region of interest" description="Disordered" evidence="1">
    <location>
        <begin position="71"/>
        <end position="90"/>
    </location>
</feature>
<evidence type="ECO:0000256" key="1">
    <source>
        <dbReference type="SAM" id="MobiDB-lite"/>
    </source>
</evidence>
<dbReference type="AlphaFoldDB" id="A0AAV3ZZ93"/>
<gene>
    <name evidence="2" type="ORF">PoB_002639700</name>
</gene>
<accession>A0AAV3ZZ93</accession>
<reference evidence="2 3" key="1">
    <citation type="journal article" date="2021" name="Elife">
        <title>Chloroplast acquisition without the gene transfer in kleptoplastic sea slugs, Plakobranchus ocellatus.</title>
        <authorList>
            <person name="Maeda T."/>
            <person name="Takahashi S."/>
            <person name="Yoshida T."/>
            <person name="Shimamura S."/>
            <person name="Takaki Y."/>
            <person name="Nagai Y."/>
            <person name="Toyoda A."/>
            <person name="Suzuki Y."/>
            <person name="Arimoto A."/>
            <person name="Ishii H."/>
            <person name="Satoh N."/>
            <person name="Nishiyama T."/>
            <person name="Hasebe M."/>
            <person name="Maruyama T."/>
            <person name="Minagawa J."/>
            <person name="Obokata J."/>
            <person name="Shigenobu S."/>
        </authorList>
    </citation>
    <scope>NUCLEOTIDE SEQUENCE [LARGE SCALE GENOMIC DNA]</scope>
</reference>
<sequence length="90" mass="10130">MPTLAVMWTDDDDEVEEALKEENDEEDKRRRRTIVDEDDGDDEEVQEEDESDNITFIGMILVVSFWVFSPQQGDPRLLGPPSDQGAGSGA</sequence>
<keyword evidence="3" id="KW-1185">Reference proteome</keyword>
<proteinExistence type="predicted"/>
<protein>
    <submittedName>
        <fullName evidence="2">Uncharacterized protein</fullName>
    </submittedName>
</protein>
<evidence type="ECO:0000313" key="3">
    <source>
        <dbReference type="Proteomes" id="UP000735302"/>
    </source>
</evidence>